<feature type="compositionally biased region" description="Low complexity" evidence="3">
    <location>
        <begin position="817"/>
        <end position="887"/>
    </location>
</feature>
<feature type="compositionally biased region" description="Polar residues" evidence="3">
    <location>
        <begin position="1"/>
        <end position="11"/>
    </location>
</feature>
<evidence type="ECO:0000313" key="6">
    <source>
        <dbReference type="EMBL" id="EGG18190.1"/>
    </source>
</evidence>
<dbReference type="CDD" id="cd06224">
    <property type="entry name" value="REM"/>
    <property type="match status" value="1"/>
</dbReference>
<dbReference type="PROSITE" id="PS50212">
    <property type="entry name" value="RASGEF_NTER"/>
    <property type="match status" value="1"/>
</dbReference>
<dbReference type="EMBL" id="GL883018">
    <property type="protein sequence ID" value="EGG18190.1"/>
    <property type="molecule type" value="Genomic_DNA"/>
</dbReference>
<dbReference type="PANTHER" id="PTHR23113:SF319">
    <property type="entry name" value="RAS GUANINE NUCLEOTIDE EXCHANGE FACTOR Y"/>
    <property type="match status" value="1"/>
</dbReference>
<feature type="compositionally biased region" description="Low complexity" evidence="3">
    <location>
        <begin position="733"/>
        <end position="763"/>
    </location>
</feature>
<dbReference type="PROSITE" id="PS50009">
    <property type="entry name" value="RASGEF_CAT"/>
    <property type="match status" value="1"/>
</dbReference>
<feature type="compositionally biased region" description="Low complexity" evidence="3">
    <location>
        <begin position="190"/>
        <end position="209"/>
    </location>
</feature>
<feature type="region of interest" description="Disordered" evidence="3">
    <location>
        <begin position="275"/>
        <end position="348"/>
    </location>
</feature>
<dbReference type="GO" id="GO:0007265">
    <property type="term" value="P:Ras protein signal transduction"/>
    <property type="evidence" value="ECO:0007669"/>
    <property type="project" value="TreeGrafter"/>
</dbReference>
<dbReference type="STRING" id="1054147.F4Q1P0"/>
<dbReference type="SMART" id="SM00147">
    <property type="entry name" value="RasGEF"/>
    <property type="match status" value="1"/>
</dbReference>
<feature type="compositionally biased region" description="Low complexity" evidence="3">
    <location>
        <begin position="323"/>
        <end position="336"/>
    </location>
</feature>
<dbReference type="InterPro" id="IPR001895">
    <property type="entry name" value="RASGEF_cat_dom"/>
</dbReference>
<dbReference type="GO" id="GO:0005886">
    <property type="term" value="C:plasma membrane"/>
    <property type="evidence" value="ECO:0007669"/>
    <property type="project" value="TreeGrafter"/>
</dbReference>
<dbReference type="Pfam" id="PF00618">
    <property type="entry name" value="RasGEF_N"/>
    <property type="match status" value="1"/>
</dbReference>
<feature type="compositionally biased region" description="Low complexity" evidence="3">
    <location>
        <begin position="694"/>
        <end position="703"/>
    </location>
</feature>
<reference evidence="7" key="1">
    <citation type="journal article" date="2011" name="Genome Res.">
        <title>Phylogeny-wide analysis of social amoeba genomes highlights ancient origins for complex intercellular communication.</title>
        <authorList>
            <person name="Heidel A.J."/>
            <person name="Lawal H.M."/>
            <person name="Felder M."/>
            <person name="Schilde C."/>
            <person name="Helps N.R."/>
            <person name="Tunggal B."/>
            <person name="Rivero F."/>
            <person name="John U."/>
            <person name="Schleicher M."/>
            <person name="Eichinger L."/>
            <person name="Platzer M."/>
            <person name="Noegel A.A."/>
            <person name="Schaap P."/>
            <person name="Gloeckner G."/>
        </authorList>
    </citation>
    <scope>NUCLEOTIDE SEQUENCE [LARGE SCALE GENOMIC DNA]</scope>
    <source>
        <strain evidence="7">SH3</strain>
    </source>
</reference>
<dbReference type="InterPro" id="IPR023578">
    <property type="entry name" value="Ras_GEF_dom_sf"/>
</dbReference>
<feature type="compositionally biased region" description="Low complexity" evidence="3">
    <location>
        <begin position="22"/>
        <end position="31"/>
    </location>
</feature>
<sequence length="1346" mass="148294">MEPINSCNNAAVDSGGGGGSGEQSSSSLTSSTNITSIVQKLMNNNNNQNNIMSGREGEDIPSSLPSVKLLGKVYQTQSNNHIKSQQILVGKSFQKKTTTNDTTTTNGESTSTSTSPFKLRGSGDTNIINNNNGSNVVSDDTTITTTTTTTTKSTSTTTNIVPPLNLNIGSSSPPTETTTTNEEQKGENQSPSSSFASTSSSSSSSSSSSETKGWKTQHSVPLSPPTVSRKIRNSYRSSKLIDSNSGDDGESNNSVNSVGGGGGIPYYNRSISPTTTHYMNEFPPLAPVPARNTNGQHGQHQQHQQQQQQQQQQHKDIIDHPISQSYSGPSSSSTNSSGGGGVGGAFKNFNRNHQAHRVAGDWRDKVFTQGVTANLDRKERRNLLIGSREPSLLMSNDVDETGGLTITTSTMDEEEKEVQSLVDKFRVRKGSNSRKSKLTSKDVEWITKKFVDQQEDNNNNPKEQEMEKEKETNNNNNVKIKQQQESTTTTTTTTTSTITITPEVLDIKQSLNNGKNNMNNGNINSIGRRKRGKTVANQYVRAPKLSSSSPSSIDSSGEEDDDDDEIITPMSMPSYRFLEEAGKRRYLVAEPSRKPGIKPPLFLHVPTVAHPIQFHQSAPEKINSSTMSVAVEENVNTPTSQSHPTSTSLLYNHQIINRVAHDKDLSYQFFPALSISHKAPHRHHHHMTILQTTPNINNNNNNKTGGGVNTGGVVGQAKQPAKNNALGLGIKGSPTSTSTSPSSPSGLDDPSYLSMSLSPPSSSTAPITESVLSASYTPRTNEAQRKSYWPIRFGQQPTPVVTSKPSATQPMVKDGDNNNNNNQQQQEKHLLATSPDSATTTASPASSLGSSPSITTGISPVSDSNHQSSSSTSPPTAQQQTTNSNSTILRSDSPINVDNLYRGIEEDFKDRSDIYFVNNNNLIGNNANGSPNVFALSIHSKRAIKIKCGTVDALVEALTHHQLSDPNFAETFLLTFKTFTTADYFLSRLTYRYEQASHIVDDRDPSMSDEQHQSHLEKQTIIARTVKLRVCSIIKMWIDKHFHDFDKSPKLLDELENFVTGPLCEDGMEKIAQNIQRTIQRRLAGEQKDIIIHGRIPPAIIPNLKNEQIPTLFVFDDLEIARQLTLIEHESYSLIKPYECVNLAFSKPGKEEKAPNIWNIIKRSNNIPLWVATEIVQEERLTKRANIIKKFISIADHCRNLNNYNAVMEILSGLNMTPVYRLKKTWETISRKYLATFKHLNSLMANKGNFKVYRDVLHTKNPPCLPFLGVYLTDLTFLEEGSPETLEGGLINMIKRTQLAAVIQEIQQFQQQPYSFTPVPIIRDFLLQVQGLQERALYKQSKLIEP</sequence>
<evidence type="ECO:0000259" key="5">
    <source>
        <dbReference type="PROSITE" id="PS50212"/>
    </source>
</evidence>
<dbReference type="Gene3D" id="1.20.870.10">
    <property type="entry name" value="Son of sevenless (SoS) protein Chain: S domain 1"/>
    <property type="match status" value="1"/>
</dbReference>
<evidence type="ECO:0000259" key="4">
    <source>
        <dbReference type="PROSITE" id="PS50009"/>
    </source>
</evidence>
<dbReference type="InterPro" id="IPR000651">
    <property type="entry name" value="Ras-like_Gua-exchang_fac_N"/>
</dbReference>
<name>F4Q1P0_CACFS</name>
<accession>F4Q1P0</accession>
<dbReference type="PANTHER" id="PTHR23113">
    <property type="entry name" value="GUANINE NUCLEOTIDE EXCHANGE FACTOR"/>
    <property type="match status" value="1"/>
</dbReference>
<evidence type="ECO:0000256" key="2">
    <source>
        <dbReference type="PROSITE-ProRule" id="PRU00168"/>
    </source>
</evidence>
<evidence type="ECO:0000256" key="1">
    <source>
        <dbReference type="ARBA" id="ARBA00022658"/>
    </source>
</evidence>
<feature type="region of interest" description="Disordered" evidence="3">
    <location>
        <begin position="450"/>
        <end position="495"/>
    </location>
</feature>
<dbReference type="GO" id="GO:0005085">
    <property type="term" value="F:guanyl-nucleotide exchange factor activity"/>
    <property type="evidence" value="ECO:0007669"/>
    <property type="project" value="UniProtKB-KW"/>
</dbReference>
<keyword evidence="7" id="KW-1185">Reference proteome</keyword>
<feature type="region of interest" description="Disordered" evidence="3">
    <location>
        <begin position="1"/>
        <end position="31"/>
    </location>
</feature>
<dbReference type="Pfam" id="PF00617">
    <property type="entry name" value="RasGEF"/>
    <property type="match status" value="1"/>
</dbReference>
<dbReference type="OrthoDB" id="546434at2759"/>
<feature type="compositionally biased region" description="Low complexity" evidence="3">
    <location>
        <begin position="473"/>
        <end position="495"/>
    </location>
</feature>
<dbReference type="OMA" id="TWETIPR"/>
<gene>
    <name evidence="6" type="primary">gefY</name>
    <name evidence="6" type="ORF">DFA_03677</name>
</gene>
<feature type="region of interest" description="Disordered" evidence="3">
    <location>
        <begin position="97"/>
        <end position="262"/>
    </location>
</feature>
<evidence type="ECO:0000256" key="3">
    <source>
        <dbReference type="SAM" id="MobiDB-lite"/>
    </source>
</evidence>
<dbReference type="Proteomes" id="UP000007797">
    <property type="component" value="Unassembled WGS sequence"/>
</dbReference>
<feature type="compositionally biased region" description="Low complexity" evidence="3">
    <location>
        <begin position="295"/>
        <end position="312"/>
    </location>
</feature>
<feature type="region of interest" description="Disordered" evidence="3">
    <location>
        <begin position="510"/>
        <end position="568"/>
    </location>
</feature>
<feature type="compositionally biased region" description="Polar residues" evidence="3">
    <location>
        <begin position="795"/>
        <end position="809"/>
    </location>
</feature>
<dbReference type="Gene3D" id="1.10.840.10">
    <property type="entry name" value="Ras guanine-nucleotide exchange factors catalytic domain"/>
    <property type="match status" value="1"/>
</dbReference>
<feature type="domain" description="Ras-GEF" evidence="4">
    <location>
        <begin position="1116"/>
        <end position="1346"/>
    </location>
</feature>
<feature type="compositionally biased region" description="Basic and acidic residues" evidence="3">
    <location>
        <begin position="462"/>
        <end position="472"/>
    </location>
</feature>
<dbReference type="RefSeq" id="XP_004357013.1">
    <property type="nucleotide sequence ID" value="XM_004356958.1"/>
</dbReference>
<feature type="compositionally biased region" description="Low complexity" evidence="3">
    <location>
        <begin position="170"/>
        <end position="181"/>
    </location>
</feature>
<dbReference type="SUPFAM" id="SSF48366">
    <property type="entry name" value="Ras GEF"/>
    <property type="match status" value="1"/>
</dbReference>
<dbReference type="GeneID" id="14870731"/>
<feature type="compositionally biased region" description="Acidic residues" evidence="3">
    <location>
        <begin position="556"/>
        <end position="566"/>
    </location>
</feature>
<dbReference type="CDD" id="cd00155">
    <property type="entry name" value="RasGEF"/>
    <property type="match status" value="1"/>
</dbReference>
<feature type="compositionally biased region" description="Low complexity" evidence="3">
    <location>
        <begin position="122"/>
        <end position="158"/>
    </location>
</feature>
<proteinExistence type="predicted"/>
<protein>
    <submittedName>
        <fullName evidence="6">RasGEF domain-containing protein</fullName>
    </submittedName>
</protein>
<feature type="domain" description="N-terminal Ras-GEF" evidence="5">
    <location>
        <begin position="942"/>
        <end position="1083"/>
    </location>
</feature>
<organism evidence="6 7">
    <name type="scientific">Cavenderia fasciculata</name>
    <name type="common">Slime mold</name>
    <name type="synonym">Dictyostelium fasciculatum</name>
    <dbReference type="NCBI Taxonomy" id="261658"/>
    <lineage>
        <taxon>Eukaryota</taxon>
        <taxon>Amoebozoa</taxon>
        <taxon>Evosea</taxon>
        <taxon>Eumycetozoa</taxon>
        <taxon>Dictyostelia</taxon>
        <taxon>Acytosteliales</taxon>
        <taxon>Cavenderiaceae</taxon>
        <taxon>Cavenderia</taxon>
    </lineage>
</organism>
<feature type="region of interest" description="Disordered" evidence="3">
    <location>
        <begin position="787"/>
        <end position="892"/>
    </location>
</feature>
<feature type="region of interest" description="Disordered" evidence="3">
    <location>
        <begin position="694"/>
        <end position="767"/>
    </location>
</feature>
<feature type="compositionally biased region" description="Low complexity" evidence="3">
    <location>
        <begin position="97"/>
        <end position="115"/>
    </location>
</feature>
<feature type="compositionally biased region" description="Low complexity" evidence="3">
    <location>
        <begin position="546"/>
        <end position="555"/>
    </location>
</feature>
<dbReference type="InterPro" id="IPR008937">
    <property type="entry name" value="Ras-like_GEF"/>
</dbReference>
<dbReference type="KEGG" id="dfa:DFA_03677"/>
<keyword evidence="1 2" id="KW-0344">Guanine-nucleotide releasing factor</keyword>
<feature type="compositionally biased region" description="Polar residues" evidence="3">
    <location>
        <begin position="210"/>
        <end position="220"/>
    </location>
</feature>
<feature type="compositionally biased region" description="Low complexity" evidence="3">
    <location>
        <begin position="512"/>
        <end position="526"/>
    </location>
</feature>
<evidence type="ECO:0000313" key="7">
    <source>
        <dbReference type="Proteomes" id="UP000007797"/>
    </source>
</evidence>
<dbReference type="SMART" id="SM00229">
    <property type="entry name" value="RasGEFN"/>
    <property type="match status" value="1"/>
</dbReference>
<dbReference type="InterPro" id="IPR036964">
    <property type="entry name" value="RASGEF_cat_dom_sf"/>
</dbReference>
<feature type="compositionally biased region" description="Gly residues" evidence="3">
    <location>
        <begin position="704"/>
        <end position="714"/>
    </location>
</feature>